<feature type="domain" description="Glycoside hydrolase family 2 catalytic" evidence="1">
    <location>
        <begin position="29"/>
        <end position="241"/>
    </location>
</feature>
<accession>A0A642PJQ6</accession>
<gene>
    <name evidence="2" type="ORF">F2Y44_24265</name>
</gene>
<dbReference type="Gene3D" id="3.20.20.80">
    <property type="entry name" value="Glycosidases"/>
    <property type="match status" value="1"/>
</dbReference>
<dbReference type="AlphaFoldDB" id="A0A642PJQ6"/>
<dbReference type="EMBL" id="VVZE01000235">
    <property type="protein sequence ID" value="KAA5377476.1"/>
    <property type="molecule type" value="Genomic_DNA"/>
</dbReference>
<dbReference type="InterPro" id="IPR051913">
    <property type="entry name" value="GH2_Domain-Containing"/>
</dbReference>
<sequence>YKAVSKIYVDGKQTDEYTTRFGIRSIEIIADKGFFLNGKHRKFQGVCNHHDLGPLGAAVNVAALRRQLTLLKDMGCDAVRTSHNMPTPELVELCDEMGFMMMLEPFDEWDIAKCENGYHRYFNEWAEKDMVNMLHQYRNNPCVVMWSIGNEVPTQCSPEGYKVASFLQDICHREDPTRPVTCGMDQVTCVLANGFAAMIDVPGLNYRAHRYVESYETLPQNIVLGSETASTVSSRGVYKFPVQKGASVMYDDHQCSGYDVECCSWSNLPDEDFALSDDYDWTIGQFVWTGFDYLGEPSPYSTDSWPSHSSVFGIIDLASLPKDRFYLYRSLWNKQANTLHVLPHWTWPGREGENTPVFVYTSYPSAELFVNGK</sequence>
<dbReference type="GO" id="GO:0004553">
    <property type="term" value="F:hydrolase activity, hydrolyzing O-glycosyl compounds"/>
    <property type="evidence" value="ECO:0007669"/>
    <property type="project" value="InterPro"/>
</dbReference>
<dbReference type="PANTHER" id="PTHR42732">
    <property type="entry name" value="BETA-GALACTOSIDASE"/>
    <property type="match status" value="1"/>
</dbReference>
<dbReference type="PANTHER" id="PTHR42732:SF1">
    <property type="entry name" value="BETA-MANNOSIDASE"/>
    <property type="match status" value="1"/>
</dbReference>
<dbReference type="RefSeq" id="WP_149943244.1">
    <property type="nucleotide sequence ID" value="NZ_VVZE01000235.1"/>
</dbReference>
<dbReference type="InterPro" id="IPR006101">
    <property type="entry name" value="Glyco_hydro_2"/>
</dbReference>
<name>A0A642PJQ6_9BACT</name>
<evidence type="ECO:0000259" key="1">
    <source>
        <dbReference type="Pfam" id="PF02836"/>
    </source>
</evidence>
<dbReference type="InterPro" id="IPR013783">
    <property type="entry name" value="Ig-like_fold"/>
</dbReference>
<dbReference type="InterPro" id="IPR006103">
    <property type="entry name" value="Glyco_hydro_2_cat"/>
</dbReference>
<dbReference type="Pfam" id="PF02836">
    <property type="entry name" value="Glyco_hydro_2_C"/>
    <property type="match status" value="1"/>
</dbReference>
<reference evidence="2" key="1">
    <citation type="journal article" date="2019" name="Nat. Med.">
        <title>A library of human gut bacterial isolates paired with longitudinal multiomics data enables mechanistic microbiome research.</title>
        <authorList>
            <person name="Poyet M."/>
            <person name="Groussin M."/>
            <person name="Gibbons S.M."/>
            <person name="Avila-Pacheco J."/>
            <person name="Jiang X."/>
            <person name="Kearney S.M."/>
            <person name="Perrotta A.R."/>
            <person name="Berdy B."/>
            <person name="Zhao S."/>
            <person name="Lieberman T.D."/>
            <person name="Swanson P.K."/>
            <person name="Smith M."/>
            <person name="Roesemann S."/>
            <person name="Alexander J.E."/>
            <person name="Rich S.A."/>
            <person name="Livny J."/>
            <person name="Vlamakis H."/>
            <person name="Clish C."/>
            <person name="Bullock K."/>
            <person name="Deik A."/>
            <person name="Scott J."/>
            <person name="Pierce K.A."/>
            <person name="Xavier R.J."/>
            <person name="Alm E.J."/>
        </authorList>
    </citation>
    <scope>NUCLEOTIDE SEQUENCE [LARGE SCALE GENOMIC DNA]</scope>
    <source>
        <strain evidence="2">BIOML-A8</strain>
    </source>
</reference>
<protein>
    <submittedName>
        <fullName evidence="2">Glycoside hydrolase family 2 protein</fullName>
    </submittedName>
</protein>
<dbReference type="SUPFAM" id="SSF51445">
    <property type="entry name" value="(Trans)glycosidases"/>
    <property type="match status" value="1"/>
</dbReference>
<proteinExistence type="predicted"/>
<dbReference type="GO" id="GO:0005975">
    <property type="term" value="P:carbohydrate metabolic process"/>
    <property type="evidence" value="ECO:0007669"/>
    <property type="project" value="InterPro"/>
</dbReference>
<feature type="non-terminal residue" evidence="2">
    <location>
        <position position="373"/>
    </location>
</feature>
<comment type="caution">
    <text evidence="2">The sequence shown here is derived from an EMBL/GenBank/DDBJ whole genome shotgun (WGS) entry which is preliminary data.</text>
</comment>
<feature type="non-terminal residue" evidence="2">
    <location>
        <position position="1"/>
    </location>
</feature>
<dbReference type="InterPro" id="IPR017853">
    <property type="entry name" value="GH"/>
</dbReference>
<organism evidence="2">
    <name type="scientific">Phocaeicola dorei</name>
    <dbReference type="NCBI Taxonomy" id="357276"/>
    <lineage>
        <taxon>Bacteria</taxon>
        <taxon>Pseudomonadati</taxon>
        <taxon>Bacteroidota</taxon>
        <taxon>Bacteroidia</taxon>
        <taxon>Bacteroidales</taxon>
        <taxon>Bacteroidaceae</taxon>
        <taxon>Phocaeicola</taxon>
    </lineage>
</organism>
<dbReference type="PRINTS" id="PR00132">
    <property type="entry name" value="GLHYDRLASE2"/>
</dbReference>
<keyword evidence="2" id="KW-0378">Hydrolase</keyword>
<evidence type="ECO:0000313" key="2">
    <source>
        <dbReference type="EMBL" id="KAA5377476.1"/>
    </source>
</evidence>
<dbReference type="Gene3D" id="2.60.40.10">
    <property type="entry name" value="Immunoglobulins"/>
    <property type="match status" value="1"/>
</dbReference>